<reference evidence="2" key="1">
    <citation type="journal article" date="2022" name="bioRxiv">
        <title>Sequencing and chromosome-scale assembly of the giantPleurodeles waltlgenome.</title>
        <authorList>
            <person name="Brown T."/>
            <person name="Elewa A."/>
            <person name="Iarovenko S."/>
            <person name="Subramanian E."/>
            <person name="Araus A.J."/>
            <person name="Petzold A."/>
            <person name="Susuki M."/>
            <person name="Suzuki K.-i.T."/>
            <person name="Hayashi T."/>
            <person name="Toyoda A."/>
            <person name="Oliveira C."/>
            <person name="Osipova E."/>
            <person name="Leigh N.D."/>
            <person name="Simon A."/>
            <person name="Yun M.H."/>
        </authorList>
    </citation>
    <scope>NUCLEOTIDE SEQUENCE</scope>
    <source>
        <strain evidence="2">20211129_DDA</strain>
        <tissue evidence="2">Liver</tissue>
    </source>
</reference>
<feature type="non-terminal residue" evidence="2">
    <location>
        <position position="1"/>
    </location>
</feature>
<organism evidence="2 3">
    <name type="scientific">Pleurodeles waltl</name>
    <name type="common">Iberian ribbed newt</name>
    <dbReference type="NCBI Taxonomy" id="8319"/>
    <lineage>
        <taxon>Eukaryota</taxon>
        <taxon>Metazoa</taxon>
        <taxon>Chordata</taxon>
        <taxon>Craniata</taxon>
        <taxon>Vertebrata</taxon>
        <taxon>Euteleostomi</taxon>
        <taxon>Amphibia</taxon>
        <taxon>Batrachia</taxon>
        <taxon>Caudata</taxon>
        <taxon>Salamandroidea</taxon>
        <taxon>Salamandridae</taxon>
        <taxon>Pleurodelinae</taxon>
        <taxon>Pleurodeles</taxon>
    </lineage>
</organism>
<sequence length="69" mass="7586">SAGLAACSTSSGRLAARELMSWVKSAFCFRVCDSIPRKDLPGKSEISTTFQRQPHRTPTIWSTPKATEE</sequence>
<accession>A0AAV7P748</accession>
<feature type="non-terminal residue" evidence="2">
    <location>
        <position position="69"/>
    </location>
</feature>
<gene>
    <name evidence="2" type="ORF">NDU88_001468</name>
</gene>
<name>A0AAV7P748_PLEWA</name>
<comment type="caution">
    <text evidence="2">The sequence shown here is derived from an EMBL/GenBank/DDBJ whole genome shotgun (WGS) entry which is preliminary data.</text>
</comment>
<dbReference type="AlphaFoldDB" id="A0AAV7P748"/>
<dbReference type="EMBL" id="JANPWB010000011">
    <property type="protein sequence ID" value="KAJ1122995.1"/>
    <property type="molecule type" value="Genomic_DNA"/>
</dbReference>
<keyword evidence="3" id="KW-1185">Reference proteome</keyword>
<feature type="region of interest" description="Disordered" evidence="1">
    <location>
        <begin position="43"/>
        <end position="69"/>
    </location>
</feature>
<feature type="compositionally biased region" description="Polar residues" evidence="1">
    <location>
        <begin position="59"/>
        <end position="69"/>
    </location>
</feature>
<proteinExistence type="predicted"/>
<dbReference type="Proteomes" id="UP001066276">
    <property type="component" value="Chromosome 7"/>
</dbReference>
<evidence type="ECO:0000256" key="1">
    <source>
        <dbReference type="SAM" id="MobiDB-lite"/>
    </source>
</evidence>
<evidence type="ECO:0000313" key="3">
    <source>
        <dbReference type="Proteomes" id="UP001066276"/>
    </source>
</evidence>
<evidence type="ECO:0000313" key="2">
    <source>
        <dbReference type="EMBL" id="KAJ1122995.1"/>
    </source>
</evidence>
<protein>
    <submittedName>
        <fullName evidence="2">Uncharacterized protein</fullName>
    </submittedName>
</protein>